<evidence type="ECO:0000313" key="4">
    <source>
        <dbReference type="Proteomes" id="UP000554482"/>
    </source>
</evidence>
<dbReference type="OrthoDB" id="1702020at2759"/>
<name>A0A7J6V5G7_THATH</name>
<dbReference type="InterPro" id="IPR038821">
    <property type="entry name" value="CLE45-like"/>
</dbReference>
<feature type="signal peptide" evidence="2">
    <location>
        <begin position="1"/>
        <end position="20"/>
    </location>
</feature>
<dbReference type="EMBL" id="JABWDY010037623">
    <property type="protein sequence ID" value="KAF5180319.1"/>
    <property type="molecule type" value="Genomic_DNA"/>
</dbReference>
<gene>
    <name evidence="3" type="ORF">FRX31_030094</name>
</gene>
<proteinExistence type="predicted"/>
<dbReference type="AlphaFoldDB" id="A0A7J6V5G7"/>
<dbReference type="PANTHER" id="PTHR36726:SF4">
    <property type="entry name" value="CLAVATA3_ESR (CLE)-RELATED PROTEIN 45"/>
    <property type="match status" value="1"/>
</dbReference>
<protein>
    <submittedName>
        <fullName evidence="3">CLAVATA3/ESR (CLE)-related protein</fullName>
    </submittedName>
</protein>
<organism evidence="3 4">
    <name type="scientific">Thalictrum thalictroides</name>
    <name type="common">Rue-anemone</name>
    <name type="synonym">Anemone thalictroides</name>
    <dbReference type="NCBI Taxonomy" id="46969"/>
    <lineage>
        <taxon>Eukaryota</taxon>
        <taxon>Viridiplantae</taxon>
        <taxon>Streptophyta</taxon>
        <taxon>Embryophyta</taxon>
        <taxon>Tracheophyta</taxon>
        <taxon>Spermatophyta</taxon>
        <taxon>Magnoliopsida</taxon>
        <taxon>Ranunculales</taxon>
        <taxon>Ranunculaceae</taxon>
        <taxon>Thalictroideae</taxon>
        <taxon>Thalictrum</taxon>
    </lineage>
</organism>
<feature type="compositionally biased region" description="Polar residues" evidence="1">
    <location>
        <begin position="48"/>
        <end position="61"/>
    </location>
</feature>
<keyword evidence="4" id="KW-1185">Reference proteome</keyword>
<reference evidence="3 4" key="1">
    <citation type="submission" date="2020-06" db="EMBL/GenBank/DDBJ databases">
        <title>Transcriptomic and genomic resources for Thalictrum thalictroides and T. hernandezii: Facilitating candidate gene discovery in an emerging model plant lineage.</title>
        <authorList>
            <person name="Arias T."/>
            <person name="Riano-Pachon D.M."/>
            <person name="Di Stilio V.S."/>
        </authorList>
    </citation>
    <scope>NUCLEOTIDE SEQUENCE [LARGE SCALE GENOMIC DNA]</scope>
    <source>
        <strain evidence="4">cv. WT478/WT964</strain>
        <tissue evidence="3">Leaves</tissue>
    </source>
</reference>
<evidence type="ECO:0000256" key="1">
    <source>
        <dbReference type="SAM" id="MobiDB-lite"/>
    </source>
</evidence>
<dbReference type="PANTHER" id="PTHR36726">
    <property type="entry name" value="CLAVATA3/ESR (CLE)-RELATED PROTEIN 45"/>
    <property type="match status" value="1"/>
</dbReference>
<accession>A0A7J6V5G7</accession>
<feature type="chain" id="PRO_5029815447" evidence="2">
    <location>
        <begin position="21"/>
        <end position="96"/>
    </location>
</feature>
<sequence>MVFCSSRVLILLVCIGFLVAQPYRVSGMRSIDMVLRWDKEQGTESKTSRVSRVLSDVNSEDVQSKNELAPAPSMFNAYESSKRRVRRGSDPIHNRS</sequence>
<feature type="region of interest" description="Disordered" evidence="1">
    <location>
        <begin position="41"/>
        <end position="68"/>
    </location>
</feature>
<evidence type="ECO:0000313" key="3">
    <source>
        <dbReference type="EMBL" id="KAF5180319.1"/>
    </source>
</evidence>
<evidence type="ECO:0000256" key="2">
    <source>
        <dbReference type="SAM" id="SignalP"/>
    </source>
</evidence>
<dbReference type="Proteomes" id="UP000554482">
    <property type="component" value="Unassembled WGS sequence"/>
</dbReference>
<comment type="caution">
    <text evidence="3">The sequence shown here is derived from an EMBL/GenBank/DDBJ whole genome shotgun (WGS) entry which is preliminary data.</text>
</comment>
<keyword evidence="2" id="KW-0732">Signal</keyword>